<reference evidence="1 2" key="1">
    <citation type="submission" date="2020-08" db="EMBL/GenBank/DDBJ databases">
        <title>Putative novel bacterial strains isolated from necrotic wheat leaf tissues caused by Xanthomonas translucens.</title>
        <authorList>
            <person name="Tambong J.T."/>
        </authorList>
    </citation>
    <scope>NUCLEOTIDE SEQUENCE [LARGE SCALE GENOMIC DNA]</scope>
    <source>
        <strain evidence="2">DOAB 1063</strain>
    </source>
</reference>
<comment type="caution">
    <text evidence="1">The sequence shown here is derived from an EMBL/GenBank/DDBJ whole genome shotgun (WGS) entry which is preliminary data.</text>
</comment>
<dbReference type="EMBL" id="JACONT010000016">
    <property type="protein sequence ID" value="MBC3941816.1"/>
    <property type="molecule type" value="Genomic_DNA"/>
</dbReference>
<proteinExistence type="predicted"/>
<keyword evidence="2" id="KW-1185">Reference proteome</keyword>
<accession>A0ABR7AMX9</accession>
<sequence length="186" mass="20987">MPDKHDIAVWFGEPPDGVDWFRAFEAYGHAMTAASALEQLMALIIVKAEVLRLGERAMAETNAAEHRALITNVMRGNFATVQGRLLRAFKLSELLRDALSIAKDGRDYLAHNFWQCHIHNLWSERGIDVIAGACALTADHFRKVANALIEETGVDAQDYIDMIRARPKDEAYFEDWEKLTFNSPAQ</sequence>
<dbReference type="RefSeq" id="WP_187503542.1">
    <property type="nucleotide sequence ID" value="NZ_CP162536.1"/>
</dbReference>
<organism evidence="1 2">
    <name type="scientific">Sphingomonas albertensis</name>
    <dbReference type="NCBI Taxonomy" id="2762591"/>
    <lineage>
        <taxon>Bacteria</taxon>
        <taxon>Pseudomonadati</taxon>
        <taxon>Pseudomonadota</taxon>
        <taxon>Alphaproteobacteria</taxon>
        <taxon>Sphingomonadales</taxon>
        <taxon>Sphingomonadaceae</taxon>
        <taxon>Sphingomonas</taxon>
    </lineage>
</organism>
<name>A0ABR7AMX9_9SPHN</name>
<evidence type="ECO:0000313" key="2">
    <source>
        <dbReference type="Proteomes" id="UP000597613"/>
    </source>
</evidence>
<gene>
    <name evidence="1" type="ORF">H8S47_08985</name>
</gene>
<evidence type="ECO:0000313" key="1">
    <source>
        <dbReference type="EMBL" id="MBC3941816.1"/>
    </source>
</evidence>
<dbReference type="Proteomes" id="UP000597613">
    <property type="component" value="Unassembled WGS sequence"/>
</dbReference>
<protein>
    <submittedName>
        <fullName evidence="1">Uncharacterized protein</fullName>
    </submittedName>
</protein>